<dbReference type="Proteomes" id="UP000326924">
    <property type="component" value="Unassembled WGS sequence"/>
</dbReference>
<feature type="active site" evidence="6">
    <location>
        <position position="257"/>
    </location>
</feature>
<dbReference type="Pfam" id="PF00171">
    <property type="entry name" value="Aldedh"/>
    <property type="match status" value="1"/>
</dbReference>
<name>A0A5J5EW92_9PEZI</name>
<dbReference type="FunFam" id="3.40.309.10:FF:000003">
    <property type="entry name" value="Aldehyde dehydrogenase"/>
    <property type="match status" value="1"/>
</dbReference>
<organism evidence="10 11">
    <name type="scientific">Sphaerosporella brunnea</name>
    <dbReference type="NCBI Taxonomy" id="1250544"/>
    <lineage>
        <taxon>Eukaryota</taxon>
        <taxon>Fungi</taxon>
        <taxon>Dikarya</taxon>
        <taxon>Ascomycota</taxon>
        <taxon>Pezizomycotina</taxon>
        <taxon>Pezizomycetes</taxon>
        <taxon>Pezizales</taxon>
        <taxon>Pyronemataceae</taxon>
        <taxon>Sphaerosporella</taxon>
    </lineage>
</organism>
<dbReference type="CDD" id="cd07135">
    <property type="entry name" value="ALDH_F14-YMR110C"/>
    <property type="match status" value="1"/>
</dbReference>
<evidence type="ECO:0000259" key="9">
    <source>
        <dbReference type="Pfam" id="PF00171"/>
    </source>
</evidence>
<dbReference type="InterPro" id="IPR016160">
    <property type="entry name" value="Ald_DH_CS_CYS"/>
</dbReference>
<evidence type="ECO:0000256" key="5">
    <source>
        <dbReference type="PIRNR" id="PIRNR036492"/>
    </source>
</evidence>
<accession>A0A5J5EW92</accession>
<dbReference type="SUPFAM" id="SSF53720">
    <property type="entry name" value="ALDH-like"/>
    <property type="match status" value="1"/>
</dbReference>
<dbReference type="PANTHER" id="PTHR43570:SF11">
    <property type="entry name" value="ALDEHYDE DEHYDROGENASE"/>
    <property type="match status" value="1"/>
</dbReference>
<dbReference type="Gene3D" id="3.40.309.10">
    <property type="entry name" value="Aldehyde Dehydrogenase, Chain A, domain 2"/>
    <property type="match status" value="1"/>
</dbReference>
<protein>
    <recommendedName>
        <fullName evidence="5">Aldehyde dehydrogenase</fullName>
    </recommendedName>
</protein>
<dbReference type="InterPro" id="IPR016162">
    <property type="entry name" value="Ald_DH_N"/>
</dbReference>
<dbReference type="InParanoid" id="A0A5J5EW92"/>
<dbReference type="EMBL" id="VXIS01000093">
    <property type="protein sequence ID" value="KAA8906002.1"/>
    <property type="molecule type" value="Genomic_DNA"/>
</dbReference>
<dbReference type="FunFam" id="3.40.605.10:FF:000004">
    <property type="entry name" value="Aldehyde dehydrogenase"/>
    <property type="match status" value="1"/>
</dbReference>
<dbReference type="PIRSF" id="PIRSF036492">
    <property type="entry name" value="ALDH"/>
    <property type="match status" value="1"/>
</dbReference>
<evidence type="ECO:0000313" key="11">
    <source>
        <dbReference type="Proteomes" id="UP000326924"/>
    </source>
</evidence>
<comment type="similarity">
    <text evidence="1 5 8">Belongs to the aldehyde dehydrogenase family.</text>
</comment>
<evidence type="ECO:0000256" key="3">
    <source>
        <dbReference type="ARBA" id="ARBA00023002"/>
    </source>
</evidence>
<keyword evidence="4" id="KW-0520">NAD</keyword>
<keyword evidence="2" id="KW-0125">Carotenoid biosynthesis</keyword>
<gene>
    <name evidence="10" type="ORF">FN846DRAFT_728905</name>
</gene>
<dbReference type="InterPro" id="IPR016163">
    <property type="entry name" value="Ald_DH_C"/>
</dbReference>
<dbReference type="GO" id="GO:0005737">
    <property type="term" value="C:cytoplasm"/>
    <property type="evidence" value="ECO:0007669"/>
    <property type="project" value="TreeGrafter"/>
</dbReference>
<dbReference type="InterPro" id="IPR015590">
    <property type="entry name" value="Aldehyde_DH_dom"/>
</dbReference>
<dbReference type="InterPro" id="IPR012394">
    <property type="entry name" value="Aldehyde_DH_NAD(P)"/>
</dbReference>
<comment type="caution">
    <text evidence="10">The sequence shown here is derived from an EMBL/GenBank/DDBJ whole genome shotgun (WGS) entry which is preliminary data.</text>
</comment>
<dbReference type="GO" id="GO:0016117">
    <property type="term" value="P:carotenoid biosynthetic process"/>
    <property type="evidence" value="ECO:0007669"/>
    <property type="project" value="UniProtKB-KW"/>
</dbReference>
<sequence length="526" mass="58870">MSSNPLLLQFSTTPLDTLEGTHARLTQTFLSGKTRDMEFRKVQLRKLYYAILDNRAYIYAALKADLNKPDLEASMAEVSWLEKDIMTTLKNLDKWAADETAETDFMYKFMKPRITKNPMGTVLIIGPFNYPVQLVLVPLIGAISAGCTCVVKPSEMTPYSSAIIKRIVDQLDPECYAVVNGGVEETTKLLDLKWDKILYTGNGTVGRIVAKAASKHLTPVILELGGLNPVLITSKADAKLAAKRTAWGKVINCGQICLAPDYVLLDPSTETAFVESFIKTMNEFFPNGTQDRDNYARIINERHFDRIMGLLERTKGQVVFGGKSDRADKWIEPTLVKLESLDDSLLSEEIFGPLLPYYVVHGGLPEMIQHVRTLGDCPLALYAFTNDEKEKQLVMNSTRSGGVSFNDTIFHAAIQSIPFGGVGESGNGCYRGRSSFDAFTHRRPVITQPSWLEGMMGTRYPPYSEAKIKRYNAQLNIPSPDFDRSGNLLYNNWFWRVFLLGARKPKTALLRYILVALGVYLIKANL</sequence>
<evidence type="ECO:0000256" key="7">
    <source>
        <dbReference type="PROSITE-ProRule" id="PRU10007"/>
    </source>
</evidence>
<dbReference type="AlphaFoldDB" id="A0A5J5EW92"/>
<dbReference type="InterPro" id="IPR029510">
    <property type="entry name" value="Ald_DH_CS_GLU"/>
</dbReference>
<keyword evidence="11" id="KW-1185">Reference proteome</keyword>
<feature type="active site" evidence="6 7">
    <location>
        <position position="223"/>
    </location>
</feature>
<dbReference type="PANTHER" id="PTHR43570">
    <property type="entry name" value="ALDEHYDE DEHYDROGENASE"/>
    <property type="match status" value="1"/>
</dbReference>
<dbReference type="PROSITE" id="PS00070">
    <property type="entry name" value="ALDEHYDE_DEHYDR_CYS"/>
    <property type="match status" value="1"/>
</dbReference>
<dbReference type="FunCoup" id="A0A5J5EW92">
    <property type="interactions" value="441"/>
</dbReference>
<dbReference type="Gene3D" id="3.40.605.10">
    <property type="entry name" value="Aldehyde Dehydrogenase, Chain A, domain 1"/>
    <property type="match status" value="1"/>
</dbReference>
<evidence type="ECO:0000256" key="2">
    <source>
        <dbReference type="ARBA" id="ARBA00022746"/>
    </source>
</evidence>
<proteinExistence type="inferred from homology"/>
<evidence type="ECO:0000313" key="10">
    <source>
        <dbReference type="EMBL" id="KAA8906002.1"/>
    </source>
</evidence>
<evidence type="ECO:0000256" key="1">
    <source>
        <dbReference type="ARBA" id="ARBA00009986"/>
    </source>
</evidence>
<reference evidence="10 11" key="1">
    <citation type="submission" date="2019-09" db="EMBL/GenBank/DDBJ databases">
        <title>Draft genome of the ectomycorrhizal ascomycete Sphaerosporella brunnea.</title>
        <authorList>
            <consortium name="DOE Joint Genome Institute"/>
            <person name="Benucci G.M."/>
            <person name="Marozzi G."/>
            <person name="Antonielli L."/>
            <person name="Sanchez S."/>
            <person name="Marco P."/>
            <person name="Wang X."/>
            <person name="Falini L.B."/>
            <person name="Barry K."/>
            <person name="Haridas S."/>
            <person name="Lipzen A."/>
            <person name="Labutti K."/>
            <person name="Grigoriev I.V."/>
            <person name="Murat C."/>
            <person name="Martin F."/>
            <person name="Albertini E."/>
            <person name="Donnini D."/>
            <person name="Bonito G."/>
        </authorList>
    </citation>
    <scope>NUCLEOTIDE SEQUENCE [LARGE SCALE GENOMIC DNA]</scope>
    <source>
        <strain evidence="10 11">Sb_GMNB300</strain>
    </source>
</reference>
<dbReference type="GO" id="GO:0006081">
    <property type="term" value="P:aldehyde metabolic process"/>
    <property type="evidence" value="ECO:0007669"/>
    <property type="project" value="InterPro"/>
</dbReference>
<dbReference type="OrthoDB" id="440325at2759"/>
<evidence type="ECO:0000256" key="6">
    <source>
        <dbReference type="PIRSR" id="PIRSR036492-1"/>
    </source>
</evidence>
<dbReference type="PROSITE" id="PS00687">
    <property type="entry name" value="ALDEHYDE_DEHYDR_GLU"/>
    <property type="match status" value="1"/>
</dbReference>
<evidence type="ECO:0000256" key="4">
    <source>
        <dbReference type="ARBA" id="ARBA00023027"/>
    </source>
</evidence>
<keyword evidence="3 5" id="KW-0560">Oxidoreductase</keyword>
<dbReference type="GO" id="GO:0004029">
    <property type="term" value="F:aldehyde dehydrogenase (NAD+) activity"/>
    <property type="evidence" value="ECO:0007669"/>
    <property type="project" value="TreeGrafter"/>
</dbReference>
<evidence type="ECO:0000256" key="8">
    <source>
        <dbReference type="RuleBase" id="RU003345"/>
    </source>
</evidence>
<dbReference type="InterPro" id="IPR016161">
    <property type="entry name" value="Ald_DH/histidinol_DH"/>
</dbReference>
<feature type="domain" description="Aldehyde dehydrogenase" evidence="9">
    <location>
        <begin position="36"/>
        <end position="442"/>
    </location>
</feature>